<evidence type="ECO:0000313" key="2">
    <source>
        <dbReference type="Ensembl" id="ENSMODP00000044112.1"/>
    </source>
</evidence>
<dbReference type="Gene3D" id="2.130.10.10">
    <property type="entry name" value="YVTN repeat-like/Quinoprotein amine dehydrogenase"/>
    <property type="match status" value="1"/>
</dbReference>
<gene>
    <name evidence="2" type="primary">LRRK2</name>
</gene>
<dbReference type="Pfam" id="PF00069">
    <property type="entry name" value="Pkinase"/>
    <property type="match status" value="1"/>
</dbReference>
<evidence type="ECO:0000259" key="1">
    <source>
        <dbReference type="PROSITE" id="PS50011"/>
    </source>
</evidence>
<dbReference type="PANTHER" id="PTHR23257">
    <property type="entry name" value="SERINE-THREONINE PROTEIN KINASE"/>
    <property type="match status" value="1"/>
</dbReference>
<reference evidence="2 3" key="1">
    <citation type="journal article" date="2007" name="Nature">
        <title>Genome of the marsupial Monodelphis domestica reveals innovation in non-coding sequences.</title>
        <authorList>
            <person name="Mikkelsen T.S."/>
            <person name="Wakefield M.J."/>
            <person name="Aken B."/>
            <person name="Amemiya C.T."/>
            <person name="Chang J.L."/>
            <person name="Duke S."/>
            <person name="Garber M."/>
            <person name="Gentles A.J."/>
            <person name="Goodstadt L."/>
            <person name="Heger A."/>
            <person name="Jurka J."/>
            <person name="Kamal M."/>
            <person name="Mauceli E."/>
            <person name="Searle S.M."/>
            <person name="Sharpe T."/>
            <person name="Baker M.L."/>
            <person name="Batzer M.A."/>
            <person name="Benos P.V."/>
            <person name="Belov K."/>
            <person name="Clamp M."/>
            <person name="Cook A."/>
            <person name="Cuff J."/>
            <person name="Das R."/>
            <person name="Davidow L."/>
            <person name="Deakin J.E."/>
            <person name="Fazzari M.J."/>
            <person name="Glass J.L."/>
            <person name="Grabherr M."/>
            <person name="Greally J.M."/>
            <person name="Gu W."/>
            <person name="Hore T.A."/>
            <person name="Huttley G.A."/>
            <person name="Kleber M."/>
            <person name="Jirtle R.L."/>
            <person name="Koina E."/>
            <person name="Lee J.T."/>
            <person name="Mahony S."/>
            <person name="Marra M.A."/>
            <person name="Miller R.D."/>
            <person name="Nicholls R.D."/>
            <person name="Oda M."/>
            <person name="Papenfuss A.T."/>
            <person name="Parra Z.E."/>
            <person name="Pollock D.D."/>
            <person name="Ray D.A."/>
            <person name="Schein J.E."/>
            <person name="Speed T.P."/>
            <person name="Thompson K."/>
            <person name="VandeBerg J.L."/>
            <person name="Wade C.M."/>
            <person name="Walker J.A."/>
            <person name="Waters P.D."/>
            <person name="Webber C."/>
            <person name="Weidman J.R."/>
            <person name="Xie X."/>
            <person name="Zody M.C."/>
            <person name="Baldwin J."/>
            <person name="Abdouelleil A."/>
            <person name="Abdulkadir J."/>
            <person name="Abebe A."/>
            <person name="Abera B."/>
            <person name="Abreu J."/>
            <person name="Acer S.C."/>
            <person name="Aftuck L."/>
            <person name="Alexander A."/>
            <person name="An P."/>
            <person name="Anderson E."/>
            <person name="Anderson S."/>
            <person name="Arachi H."/>
            <person name="Azer M."/>
            <person name="Bachantsang P."/>
            <person name="Barry A."/>
            <person name="Bayul T."/>
            <person name="Berlin A."/>
            <person name="Bessette D."/>
            <person name="Bloom T."/>
            <person name="Bloom T."/>
            <person name="Boguslavskiy L."/>
            <person name="Bonnet C."/>
            <person name="Boukhgalter B."/>
            <person name="Bourzgui I."/>
            <person name="Brown A."/>
            <person name="Cahill P."/>
            <person name="Channer S."/>
            <person name="Cheshatsang Y."/>
            <person name="Chuda L."/>
            <person name="Citroen M."/>
            <person name="Collymore A."/>
            <person name="Cooke P."/>
            <person name="Costello M."/>
            <person name="D'Aco K."/>
            <person name="Daza R."/>
            <person name="De Haan G."/>
            <person name="DeGray S."/>
            <person name="DeMaso C."/>
            <person name="Dhargay N."/>
            <person name="Dooley K."/>
            <person name="Dooley E."/>
            <person name="Doricent M."/>
            <person name="Dorje P."/>
            <person name="Dorjee K."/>
            <person name="Dupes A."/>
            <person name="Elong R."/>
            <person name="Falk J."/>
            <person name="Farina A."/>
            <person name="Faro S."/>
            <person name="Ferguson D."/>
            <person name="Fisher S."/>
            <person name="Foley C.D."/>
            <person name="Franke A."/>
            <person name="Friedrich D."/>
            <person name="Gadbois L."/>
            <person name="Gearin G."/>
            <person name="Gearin C.R."/>
            <person name="Giannoukos G."/>
            <person name="Goode T."/>
            <person name="Graham J."/>
            <person name="Grandbois E."/>
            <person name="Grewal S."/>
            <person name="Gyaltsen K."/>
            <person name="Hafez N."/>
            <person name="Hagos B."/>
            <person name="Hall J."/>
            <person name="Henson C."/>
            <person name="Hollinger A."/>
            <person name="Honan T."/>
            <person name="Huard M.D."/>
            <person name="Hughes L."/>
            <person name="Hurhula B."/>
            <person name="Husby M.E."/>
            <person name="Kamat A."/>
            <person name="Kanga B."/>
            <person name="Kashin S."/>
            <person name="Khazanovich D."/>
            <person name="Kisner P."/>
            <person name="Lance K."/>
            <person name="Lara M."/>
            <person name="Lee W."/>
            <person name="Lennon N."/>
            <person name="Letendre F."/>
            <person name="LeVine R."/>
            <person name="Lipovsky A."/>
            <person name="Liu X."/>
            <person name="Liu J."/>
            <person name="Liu S."/>
            <person name="Lokyitsang T."/>
            <person name="Lokyitsang Y."/>
            <person name="Lubonja R."/>
            <person name="Lui A."/>
            <person name="MacDonald P."/>
            <person name="Magnisalis V."/>
            <person name="Maru K."/>
            <person name="Matthews C."/>
            <person name="McCusker W."/>
            <person name="McDonough S."/>
            <person name="Mehta T."/>
            <person name="Meldrim J."/>
            <person name="Meneus L."/>
            <person name="Mihai O."/>
            <person name="Mihalev A."/>
            <person name="Mihova T."/>
            <person name="Mittelman R."/>
            <person name="Mlenga V."/>
            <person name="Montmayeur A."/>
            <person name="Mulrain L."/>
            <person name="Navidi A."/>
            <person name="Naylor J."/>
            <person name="Negash T."/>
            <person name="Nguyen T."/>
            <person name="Nguyen N."/>
            <person name="Nicol R."/>
            <person name="Norbu C."/>
            <person name="Norbu N."/>
            <person name="Novod N."/>
            <person name="O'Neill B."/>
            <person name="Osman S."/>
            <person name="Markiewicz E."/>
            <person name="Oyono O.L."/>
            <person name="Patti C."/>
            <person name="Phunkhang P."/>
            <person name="Pierre F."/>
            <person name="Priest M."/>
            <person name="Raghuraman S."/>
            <person name="Rege F."/>
            <person name="Reyes R."/>
            <person name="Rise C."/>
            <person name="Rogov P."/>
            <person name="Ross K."/>
            <person name="Ryan E."/>
            <person name="Settipalli S."/>
            <person name="Shea T."/>
            <person name="Sherpa N."/>
            <person name="Shi L."/>
            <person name="Shih D."/>
            <person name="Sparrow T."/>
            <person name="Spaulding J."/>
            <person name="Stalker J."/>
            <person name="Stange-Thomann N."/>
            <person name="Stavropoulos S."/>
            <person name="Stone C."/>
            <person name="Strader C."/>
            <person name="Tesfaye S."/>
            <person name="Thomson T."/>
            <person name="Thoulutsang Y."/>
            <person name="Thoulutsang D."/>
            <person name="Topham K."/>
            <person name="Topping I."/>
            <person name="Tsamla T."/>
            <person name="Vassiliev H."/>
            <person name="Vo A."/>
            <person name="Wangchuk T."/>
            <person name="Wangdi T."/>
            <person name="Weiand M."/>
            <person name="Wilkinson J."/>
            <person name="Wilson A."/>
            <person name="Yadav S."/>
            <person name="Young G."/>
            <person name="Yu Q."/>
            <person name="Zembek L."/>
            <person name="Zhong D."/>
            <person name="Zimmer A."/>
            <person name="Zwirko Z."/>
            <person name="Jaffe D.B."/>
            <person name="Alvarez P."/>
            <person name="Brockman W."/>
            <person name="Butler J."/>
            <person name="Chin C."/>
            <person name="Gnerre S."/>
            <person name="MacCallum I."/>
            <person name="Graves J.A."/>
            <person name="Ponting C.P."/>
            <person name="Breen M."/>
            <person name="Samollow P.B."/>
            <person name="Lander E.S."/>
            <person name="Lindblad-Toh K."/>
        </authorList>
    </citation>
    <scope>NUCLEOTIDE SEQUENCE [LARGE SCALE GENOMIC DNA]</scope>
</reference>
<dbReference type="Proteomes" id="UP000002280">
    <property type="component" value="Chromosome 8"/>
</dbReference>
<sequence length="561" mass="62938">SLGAVARRPPEYSFLSEYLHASMIIYRDLKPHNVLLFTLYPNSAVIAKIADYGIAQYCCRMGIKTSEGTAGFRAPEVARGNVIYNQQADVYSFGLLLYDILTTGSRILEGLKFPNEFDELAILGKLPDPVKEYGCTPWPKVENLIKKCLKENPQERPTSAQVYDILNSAELICLMRYILIPKIFIAECMVATTQSSKNAIIWLGSGNNDAGQLSCLEINSERHTSENVTESRILCLALVCLLVEKESWIVAGTQSGTLLAVKTEDDKKSHVLQRMTDSVTCLYCNSFSKQSKQKNFLLVGTANGRLAIFEDRSIKYEGAAPLKTLNIGNVSTPLMCLNESIYSSEKNIIWGGCGTKIFSLSSDFSIQKFIETKANQLFSYATFSDSNIISIVVDKAIYVAKKNSHFVEVWDKKTEKLCVLIDCVQFLKERMVLVNKESKYKMIYSGRVKTLCLQKNTALWIGTGGGHILLVDLSTHRIIHIIQNFCDSIRAMMTVQLGSLKNVILVLGYCQKNSESTQHQKEMESCLSVWDINLPHEVENLAKHTEVRKELAEKMRSISME</sequence>
<dbReference type="InterPro" id="IPR056602">
    <property type="entry name" value="Beta-prop_LRRK2"/>
</dbReference>
<dbReference type="SUPFAM" id="SSF50978">
    <property type="entry name" value="WD40 repeat-like"/>
    <property type="match status" value="1"/>
</dbReference>
<feature type="domain" description="Protein kinase" evidence="1">
    <location>
        <begin position="1"/>
        <end position="172"/>
    </location>
</feature>
<dbReference type="Gene3D" id="1.10.510.10">
    <property type="entry name" value="Transferase(Phosphotransferase) domain 1"/>
    <property type="match status" value="1"/>
</dbReference>
<dbReference type="GO" id="GO:0005524">
    <property type="term" value="F:ATP binding"/>
    <property type="evidence" value="ECO:0007669"/>
    <property type="project" value="InterPro"/>
</dbReference>
<evidence type="ECO:0000313" key="3">
    <source>
        <dbReference type="Proteomes" id="UP000002280"/>
    </source>
</evidence>
<dbReference type="InterPro" id="IPR015943">
    <property type="entry name" value="WD40/YVTN_repeat-like_dom_sf"/>
</dbReference>
<dbReference type="GO" id="GO:0004672">
    <property type="term" value="F:protein kinase activity"/>
    <property type="evidence" value="ECO:0007669"/>
    <property type="project" value="InterPro"/>
</dbReference>
<dbReference type="InterPro" id="IPR000719">
    <property type="entry name" value="Prot_kinase_dom"/>
</dbReference>
<protein>
    <submittedName>
        <fullName evidence="2">Leucine rich repeat kinase 2</fullName>
    </submittedName>
</protein>
<dbReference type="InterPro" id="IPR036322">
    <property type="entry name" value="WD40_repeat_dom_sf"/>
</dbReference>
<dbReference type="SMART" id="SM00220">
    <property type="entry name" value="S_TKc"/>
    <property type="match status" value="1"/>
</dbReference>
<dbReference type="Pfam" id="PF23748">
    <property type="entry name" value="Beta-prop_LRRK2"/>
    <property type="match status" value="1"/>
</dbReference>
<keyword evidence="3" id="KW-1185">Reference proteome</keyword>
<dbReference type="SUPFAM" id="SSF56112">
    <property type="entry name" value="Protein kinase-like (PK-like)"/>
    <property type="match status" value="1"/>
</dbReference>
<dbReference type="InterPro" id="IPR011009">
    <property type="entry name" value="Kinase-like_dom_sf"/>
</dbReference>
<dbReference type="InterPro" id="IPR050167">
    <property type="entry name" value="Ser_Thr_protein_kinase"/>
</dbReference>
<name>A0A5F8G9G0_MONDO</name>
<dbReference type="PROSITE" id="PS50011">
    <property type="entry name" value="PROTEIN_KINASE_DOM"/>
    <property type="match status" value="1"/>
</dbReference>
<proteinExistence type="predicted"/>
<dbReference type="Bgee" id="ENSMODG00000018556">
    <property type="expression patterns" value="Expressed in kidney and 21 other cell types or tissues"/>
</dbReference>
<organism evidence="2 3">
    <name type="scientific">Monodelphis domestica</name>
    <name type="common">Gray short-tailed opossum</name>
    <dbReference type="NCBI Taxonomy" id="13616"/>
    <lineage>
        <taxon>Eukaryota</taxon>
        <taxon>Metazoa</taxon>
        <taxon>Chordata</taxon>
        <taxon>Craniata</taxon>
        <taxon>Vertebrata</taxon>
        <taxon>Euteleostomi</taxon>
        <taxon>Mammalia</taxon>
        <taxon>Metatheria</taxon>
        <taxon>Didelphimorphia</taxon>
        <taxon>Didelphidae</taxon>
        <taxon>Monodelphis</taxon>
    </lineage>
</organism>
<accession>A0A5F8G9G0</accession>
<dbReference type="GeneTree" id="ENSGT00940000158267"/>
<dbReference type="AlphaFoldDB" id="A0A5F8G9G0"/>
<reference evidence="2" key="2">
    <citation type="submission" date="2025-08" db="UniProtKB">
        <authorList>
            <consortium name="Ensembl"/>
        </authorList>
    </citation>
    <scope>IDENTIFICATION</scope>
</reference>
<dbReference type="FunFam" id="2.130.10.10:FF:000481">
    <property type="entry name" value="Leucine-rich repeat serine/threonine-protein kinase 2"/>
    <property type="match status" value="1"/>
</dbReference>
<dbReference type="PROSITE" id="PS00108">
    <property type="entry name" value="PROTEIN_KINASE_ST"/>
    <property type="match status" value="1"/>
</dbReference>
<dbReference type="InterPro" id="IPR008271">
    <property type="entry name" value="Ser/Thr_kinase_AS"/>
</dbReference>
<dbReference type="Ensembl" id="ENSMODT00000068957.1">
    <property type="protein sequence ID" value="ENSMODP00000044112.1"/>
    <property type="gene ID" value="ENSMODG00000018556.4"/>
</dbReference>
<reference evidence="2" key="3">
    <citation type="submission" date="2025-09" db="UniProtKB">
        <authorList>
            <consortium name="Ensembl"/>
        </authorList>
    </citation>
    <scope>IDENTIFICATION</scope>
</reference>